<evidence type="ECO:0000256" key="1">
    <source>
        <dbReference type="SAM" id="MobiDB-lite"/>
    </source>
</evidence>
<evidence type="ECO:0000313" key="2">
    <source>
        <dbReference type="EMBL" id="CAK5263344.1"/>
    </source>
</evidence>
<dbReference type="EMBL" id="CAVNYO010000039">
    <property type="protein sequence ID" value="CAK5263344.1"/>
    <property type="molecule type" value="Genomic_DNA"/>
</dbReference>
<sequence>MQHSTHPNCELRSQKANEARLSIFGPRTTSHQAPIFAFQYRPRHSGFNGSVKNGTIQNFSIHPSSSLVRLSHRQCVGRSGFVSVPLRRVPPHAASHLWPRPERPAHYDRSRP</sequence>
<proteinExistence type="predicted"/>
<accession>A0AAD2GW23</accession>
<keyword evidence="3" id="KW-1185">Reference proteome</keyword>
<dbReference type="AlphaFoldDB" id="A0AAD2GW23"/>
<protein>
    <submittedName>
        <fullName evidence="2">Uncharacterized protein</fullName>
    </submittedName>
</protein>
<feature type="region of interest" description="Disordered" evidence="1">
    <location>
        <begin position="92"/>
        <end position="112"/>
    </location>
</feature>
<comment type="caution">
    <text evidence="2">The sequence shown here is derived from an EMBL/GenBank/DDBJ whole genome shotgun (WGS) entry which is preliminary data.</text>
</comment>
<gene>
    <name evidence="2" type="ORF">MYCIT1_LOCUS2779</name>
</gene>
<evidence type="ECO:0000313" key="3">
    <source>
        <dbReference type="Proteomes" id="UP001295794"/>
    </source>
</evidence>
<dbReference type="Proteomes" id="UP001295794">
    <property type="component" value="Unassembled WGS sequence"/>
</dbReference>
<reference evidence="2" key="1">
    <citation type="submission" date="2023-11" db="EMBL/GenBank/DDBJ databases">
        <authorList>
            <person name="De Vega J J."/>
            <person name="De Vega J J."/>
        </authorList>
    </citation>
    <scope>NUCLEOTIDE SEQUENCE</scope>
</reference>
<feature type="compositionally biased region" description="Basic and acidic residues" evidence="1">
    <location>
        <begin position="99"/>
        <end position="112"/>
    </location>
</feature>
<name>A0AAD2GW23_9AGAR</name>
<organism evidence="2 3">
    <name type="scientific">Mycena citricolor</name>
    <dbReference type="NCBI Taxonomy" id="2018698"/>
    <lineage>
        <taxon>Eukaryota</taxon>
        <taxon>Fungi</taxon>
        <taxon>Dikarya</taxon>
        <taxon>Basidiomycota</taxon>
        <taxon>Agaricomycotina</taxon>
        <taxon>Agaricomycetes</taxon>
        <taxon>Agaricomycetidae</taxon>
        <taxon>Agaricales</taxon>
        <taxon>Marasmiineae</taxon>
        <taxon>Mycenaceae</taxon>
        <taxon>Mycena</taxon>
    </lineage>
</organism>